<dbReference type="OrthoDB" id="10415055at2759"/>
<dbReference type="Proteomes" id="UP000014760">
    <property type="component" value="Unassembled WGS sequence"/>
</dbReference>
<dbReference type="GO" id="GO:0016491">
    <property type="term" value="F:oxidoreductase activity"/>
    <property type="evidence" value="ECO:0007669"/>
    <property type="project" value="UniProtKB-KW"/>
</dbReference>
<sequence>MDDQAISQDFKNFCFSKKYTNKYTDPYVLLKNCPVDPDLPELNVDSPVVDKRERKTTYVAEAFLLVYAELMGQQPIGYINVNDGDIFQDIHPMRSLMETQSQKASKTIYFHKDLANHFVRPDWVNILGLRASPENEIYTSFVQNKELIEALDPAILDLLRREEFHTPYDDLTLSSSNTKLGEAPNHRILGSTEIYDIRFFENRTKGINAQAQQAVDELTRTLHQLKKRLLILKGDFIGSANNECIHNKEVVRIGDEVAVTNRRLMKTVNVQSLDSHKKYMCEGEVTAKSMVGYAPTMLMTLLFSTLKRV</sequence>
<dbReference type="OMA" id="YHNDRTA"/>
<reference evidence="5" key="1">
    <citation type="submission" date="2012-12" db="EMBL/GenBank/DDBJ databases">
        <authorList>
            <person name="Hellsten U."/>
            <person name="Grimwood J."/>
            <person name="Chapman J.A."/>
            <person name="Shapiro H."/>
            <person name="Aerts A."/>
            <person name="Otillar R.P."/>
            <person name="Terry A.Y."/>
            <person name="Boore J.L."/>
            <person name="Simakov O."/>
            <person name="Marletaz F."/>
            <person name="Cho S.-J."/>
            <person name="Edsinger-Gonzales E."/>
            <person name="Havlak P."/>
            <person name="Kuo D.-H."/>
            <person name="Larsson T."/>
            <person name="Lv J."/>
            <person name="Arendt D."/>
            <person name="Savage R."/>
            <person name="Osoegawa K."/>
            <person name="de Jong P."/>
            <person name="Lindberg D.R."/>
            <person name="Seaver E.C."/>
            <person name="Weisblat D.A."/>
            <person name="Putnam N.H."/>
            <person name="Grigoriev I.V."/>
            <person name="Rokhsar D.S."/>
        </authorList>
    </citation>
    <scope>NUCLEOTIDE SEQUENCE</scope>
    <source>
        <strain evidence="5">I ESC-2004</strain>
    </source>
</reference>
<keyword evidence="5" id="KW-1185">Reference proteome</keyword>
<name>R7TBN7_CAPTE</name>
<evidence type="ECO:0000256" key="2">
    <source>
        <dbReference type="SAM" id="Coils"/>
    </source>
</evidence>
<dbReference type="AlphaFoldDB" id="R7TBN7"/>
<reference evidence="3 5" key="2">
    <citation type="journal article" date="2013" name="Nature">
        <title>Insights into bilaterian evolution from three spiralian genomes.</title>
        <authorList>
            <person name="Simakov O."/>
            <person name="Marletaz F."/>
            <person name="Cho S.J."/>
            <person name="Edsinger-Gonzales E."/>
            <person name="Havlak P."/>
            <person name="Hellsten U."/>
            <person name="Kuo D.H."/>
            <person name="Larsson T."/>
            <person name="Lv J."/>
            <person name="Arendt D."/>
            <person name="Savage R."/>
            <person name="Osoegawa K."/>
            <person name="de Jong P."/>
            <person name="Grimwood J."/>
            <person name="Chapman J.A."/>
            <person name="Shapiro H."/>
            <person name="Aerts A."/>
            <person name="Otillar R.P."/>
            <person name="Terry A.Y."/>
            <person name="Boore J.L."/>
            <person name="Grigoriev I.V."/>
            <person name="Lindberg D.R."/>
            <person name="Seaver E.C."/>
            <person name="Weisblat D.A."/>
            <person name="Putnam N.H."/>
            <person name="Rokhsar D.S."/>
        </authorList>
    </citation>
    <scope>NUCLEOTIDE SEQUENCE</scope>
    <source>
        <strain evidence="3 5">I ESC-2004</strain>
    </source>
</reference>
<dbReference type="EMBL" id="KB310632">
    <property type="protein sequence ID" value="ELT91129.1"/>
    <property type="molecule type" value="Genomic_DNA"/>
</dbReference>
<evidence type="ECO:0008006" key="6">
    <source>
        <dbReference type="Google" id="ProtNLM"/>
    </source>
</evidence>
<keyword evidence="2" id="KW-0175">Coiled coil</keyword>
<evidence type="ECO:0000256" key="1">
    <source>
        <dbReference type="ARBA" id="ARBA00023002"/>
    </source>
</evidence>
<dbReference type="EMBL" id="AMQN01031384">
    <property type="status" value="NOT_ANNOTATED_CDS"/>
    <property type="molecule type" value="Genomic_DNA"/>
</dbReference>
<dbReference type="SUPFAM" id="SSF51197">
    <property type="entry name" value="Clavaminate synthase-like"/>
    <property type="match status" value="1"/>
</dbReference>
<evidence type="ECO:0000313" key="4">
    <source>
        <dbReference type="EnsemblMetazoa" id="CapteP212443"/>
    </source>
</evidence>
<organism evidence="3">
    <name type="scientific">Capitella teleta</name>
    <name type="common">Polychaete worm</name>
    <dbReference type="NCBI Taxonomy" id="283909"/>
    <lineage>
        <taxon>Eukaryota</taxon>
        <taxon>Metazoa</taxon>
        <taxon>Spiralia</taxon>
        <taxon>Lophotrochozoa</taxon>
        <taxon>Annelida</taxon>
        <taxon>Polychaeta</taxon>
        <taxon>Sedentaria</taxon>
        <taxon>Scolecida</taxon>
        <taxon>Capitellidae</taxon>
        <taxon>Capitella</taxon>
    </lineage>
</organism>
<proteinExistence type="predicted"/>
<dbReference type="InterPro" id="IPR042098">
    <property type="entry name" value="TauD-like_sf"/>
</dbReference>
<accession>R7TBN7</accession>
<feature type="coiled-coil region" evidence="2">
    <location>
        <begin position="208"/>
        <end position="235"/>
    </location>
</feature>
<dbReference type="HOGENOM" id="CLU_071521_0_0_1"/>
<protein>
    <recommendedName>
        <fullName evidence="6">TauD/TfdA-like domain-containing protein</fullName>
    </recommendedName>
</protein>
<evidence type="ECO:0000313" key="3">
    <source>
        <dbReference type="EMBL" id="ELT91129.1"/>
    </source>
</evidence>
<evidence type="ECO:0000313" key="5">
    <source>
        <dbReference type="Proteomes" id="UP000014760"/>
    </source>
</evidence>
<dbReference type="Gene3D" id="3.60.130.10">
    <property type="entry name" value="Clavaminate synthase-like"/>
    <property type="match status" value="1"/>
</dbReference>
<reference evidence="4" key="3">
    <citation type="submission" date="2015-06" db="UniProtKB">
        <authorList>
            <consortium name="EnsemblMetazoa"/>
        </authorList>
    </citation>
    <scope>IDENTIFICATION</scope>
</reference>
<dbReference type="EnsemblMetazoa" id="CapteT212443">
    <property type="protein sequence ID" value="CapteP212443"/>
    <property type="gene ID" value="CapteG212443"/>
</dbReference>
<keyword evidence="1" id="KW-0560">Oxidoreductase</keyword>
<gene>
    <name evidence="3" type="ORF">CAPTEDRAFT_212443</name>
</gene>